<proteinExistence type="predicted"/>
<accession>A0A382S8I8</accession>
<dbReference type="Gene3D" id="3.20.20.140">
    <property type="entry name" value="Metal-dependent hydrolases"/>
    <property type="match status" value="1"/>
</dbReference>
<evidence type="ECO:0000259" key="1">
    <source>
        <dbReference type="Pfam" id="PF07969"/>
    </source>
</evidence>
<dbReference type="PANTHER" id="PTHR22642:SF2">
    <property type="entry name" value="PROTEIN LONG AFTER FAR-RED 3"/>
    <property type="match status" value="1"/>
</dbReference>
<dbReference type="GO" id="GO:0016810">
    <property type="term" value="F:hydrolase activity, acting on carbon-nitrogen (but not peptide) bonds"/>
    <property type="evidence" value="ECO:0007669"/>
    <property type="project" value="InterPro"/>
</dbReference>
<dbReference type="InterPro" id="IPR013108">
    <property type="entry name" value="Amidohydro_3"/>
</dbReference>
<gene>
    <name evidence="2" type="ORF">METZ01_LOCUS359067</name>
</gene>
<dbReference type="AlphaFoldDB" id="A0A382S8I8"/>
<dbReference type="PANTHER" id="PTHR22642">
    <property type="entry name" value="IMIDAZOLONEPROPIONASE"/>
    <property type="match status" value="1"/>
</dbReference>
<dbReference type="SUPFAM" id="SSF51338">
    <property type="entry name" value="Composite domain of metallo-dependent hydrolases"/>
    <property type="match status" value="1"/>
</dbReference>
<evidence type="ECO:0000313" key="2">
    <source>
        <dbReference type="EMBL" id="SVD06213.1"/>
    </source>
</evidence>
<feature type="domain" description="Amidohydrolase 3" evidence="1">
    <location>
        <begin position="12"/>
        <end position="149"/>
    </location>
</feature>
<dbReference type="Pfam" id="PF07969">
    <property type="entry name" value="Amidohydro_3"/>
    <property type="match status" value="1"/>
</dbReference>
<dbReference type="InterPro" id="IPR032466">
    <property type="entry name" value="Metal_Hydrolase"/>
</dbReference>
<feature type="non-terminal residue" evidence="2">
    <location>
        <position position="1"/>
    </location>
</feature>
<organism evidence="2">
    <name type="scientific">marine metagenome</name>
    <dbReference type="NCBI Taxonomy" id="408172"/>
    <lineage>
        <taxon>unclassified sequences</taxon>
        <taxon>metagenomes</taxon>
        <taxon>ecological metagenomes</taxon>
    </lineage>
</organism>
<reference evidence="2" key="1">
    <citation type="submission" date="2018-05" db="EMBL/GenBank/DDBJ databases">
        <authorList>
            <person name="Lanie J.A."/>
            <person name="Ng W.-L."/>
            <person name="Kazmierczak K.M."/>
            <person name="Andrzejewski T.M."/>
            <person name="Davidsen T.M."/>
            <person name="Wayne K.J."/>
            <person name="Tettelin H."/>
            <person name="Glass J.I."/>
            <person name="Rusch D."/>
            <person name="Podicherti R."/>
            <person name="Tsui H.-C.T."/>
            <person name="Winkler M.E."/>
        </authorList>
    </citation>
    <scope>NUCLEOTIDE SEQUENCE</scope>
</reference>
<dbReference type="Gene3D" id="2.30.40.10">
    <property type="entry name" value="Urease, subunit C, domain 1"/>
    <property type="match status" value="1"/>
</dbReference>
<dbReference type="SUPFAM" id="SSF51556">
    <property type="entry name" value="Metallo-dependent hydrolases"/>
    <property type="match status" value="1"/>
</dbReference>
<protein>
    <recommendedName>
        <fullName evidence="1">Amidohydrolase 3 domain-containing protein</fullName>
    </recommendedName>
</protein>
<sequence>PQWHGGWIDGAQHTLGQDRFDLMYRAQPLIDNGTTVTFSSDIVSTFEWNTERGNPYLGMQVGHTRIEPEFEDPERVRPPLSEQLSREDLLQGYTINGARQLNLDVDTGSIQVGKWADLVVLNKNLFEVKSNEIRYVKPTAVLMEGKLVHGQLER</sequence>
<name>A0A382S8I8_9ZZZZ</name>
<dbReference type="EMBL" id="UINC01127232">
    <property type="protein sequence ID" value="SVD06213.1"/>
    <property type="molecule type" value="Genomic_DNA"/>
</dbReference>
<dbReference type="InterPro" id="IPR011059">
    <property type="entry name" value="Metal-dep_hydrolase_composite"/>
</dbReference>